<dbReference type="InterPro" id="IPR045249">
    <property type="entry name" value="HARBI1-like"/>
</dbReference>
<gene>
    <name evidence="10" type="ORF">K2173_018927</name>
</gene>
<protein>
    <recommendedName>
        <fullName evidence="12">DDE Tnp4 domain-containing protein</fullName>
    </recommendedName>
</protein>
<dbReference type="Proteomes" id="UP001159364">
    <property type="component" value="Linkage Group LG09"/>
</dbReference>
<dbReference type="PANTHER" id="PTHR22930">
    <property type="match status" value="1"/>
</dbReference>
<feature type="domain" description="DUF8040" evidence="9">
    <location>
        <begin position="50"/>
        <end position="144"/>
    </location>
</feature>
<sequence>MDDNVMKIMQLLQMKQLLDNETEFWDLMTCAVGYMSVYFFDHIYKEPCMTSYQTGELWMNELLNGHEKRCFNAFRMNQNAFRQLCIVLENNYGLRPSDRMSILEKVGLFVYVLSKGSSNRDTQERFQHSGETVSRVFKEVLTAMDGFSRDILIPKDPEFNDTPPQIANDVRYMPHFKDCIGAIDGTHIAVVVAEEDQMRYRGRKGITTTNVLAACDFNLLFTYVLAGWEGSAHDSRIFLDTIGNPRLKFPKPPMGKYYLVDKGYPEREGYLTPYQKTRYHQSEFRGANPRGSREVFNRAHSSLRSCIERAFGVLKARWKILEKMPRYSLMDQNRIICAAFALHNYIRRSTIGDPAFTIIDQDPEFIPPDVFQDVEVNSTQQDIEEQRTREMTTIRNNIASSLMAARRHS</sequence>
<dbReference type="InterPro" id="IPR058353">
    <property type="entry name" value="DUF8040"/>
</dbReference>
<reference evidence="10 11" key="1">
    <citation type="submission" date="2021-09" db="EMBL/GenBank/DDBJ databases">
        <title>Genomic insights and catalytic innovation underlie evolution of tropane alkaloids biosynthesis.</title>
        <authorList>
            <person name="Wang Y.-J."/>
            <person name="Tian T."/>
            <person name="Huang J.-P."/>
            <person name="Huang S.-X."/>
        </authorList>
    </citation>
    <scope>NUCLEOTIDE SEQUENCE [LARGE SCALE GENOMIC DNA]</scope>
    <source>
        <strain evidence="10">KIB-2018</strain>
        <tissue evidence="10">Leaf</tissue>
    </source>
</reference>
<evidence type="ECO:0000259" key="9">
    <source>
        <dbReference type="Pfam" id="PF26138"/>
    </source>
</evidence>
<keyword evidence="4" id="KW-0540">Nuclease</keyword>
<keyword evidence="6" id="KW-0378">Hydrolase</keyword>
<comment type="similarity">
    <text evidence="3">Belongs to the HARBI1 family.</text>
</comment>
<evidence type="ECO:0000256" key="6">
    <source>
        <dbReference type="ARBA" id="ARBA00022801"/>
    </source>
</evidence>
<proteinExistence type="inferred from homology"/>
<accession>A0AAV8STE7</accession>
<evidence type="ECO:0008006" key="12">
    <source>
        <dbReference type="Google" id="ProtNLM"/>
    </source>
</evidence>
<comment type="caution">
    <text evidence="10">The sequence shown here is derived from an EMBL/GenBank/DDBJ whole genome shotgun (WGS) entry which is preliminary data.</text>
</comment>
<evidence type="ECO:0000256" key="5">
    <source>
        <dbReference type="ARBA" id="ARBA00022723"/>
    </source>
</evidence>
<name>A0AAV8STE7_9ROSI</name>
<dbReference type="InterPro" id="IPR027806">
    <property type="entry name" value="HARBI1_dom"/>
</dbReference>
<dbReference type="Pfam" id="PF13359">
    <property type="entry name" value="DDE_Tnp_4"/>
    <property type="match status" value="1"/>
</dbReference>
<dbReference type="PANTHER" id="PTHR22930:SF221">
    <property type="entry name" value="NUCLEASE HARBI1"/>
    <property type="match status" value="1"/>
</dbReference>
<evidence type="ECO:0000256" key="3">
    <source>
        <dbReference type="ARBA" id="ARBA00006958"/>
    </source>
</evidence>
<keyword evidence="7" id="KW-0539">Nucleus</keyword>
<feature type="domain" description="DDE Tnp4" evidence="8">
    <location>
        <begin position="183"/>
        <end position="344"/>
    </location>
</feature>
<dbReference type="EMBL" id="JAIWQS010000009">
    <property type="protein sequence ID" value="KAJ8755129.1"/>
    <property type="molecule type" value="Genomic_DNA"/>
</dbReference>
<evidence type="ECO:0000256" key="7">
    <source>
        <dbReference type="ARBA" id="ARBA00023242"/>
    </source>
</evidence>
<evidence type="ECO:0000313" key="10">
    <source>
        <dbReference type="EMBL" id="KAJ8755129.1"/>
    </source>
</evidence>
<organism evidence="10 11">
    <name type="scientific">Erythroxylum novogranatense</name>
    <dbReference type="NCBI Taxonomy" id="1862640"/>
    <lineage>
        <taxon>Eukaryota</taxon>
        <taxon>Viridiplantae</taxon>
        <taxon>Streptophyta</taxon>
        <taxon>Embryophyta</taxon>
        <taxon>Tracheophyta</taxon>
        <taxon>Spermatophyta</taxon>
        <taxon>Magnoliopsida</taxon>
        <taxon>eudicotyledons</taxon>
        <taxon>Gunneridae</taxon>
        <taxon>Pentapetalae</taxon>
        <taxon>rosids</taxon>
        <taxon>fabids</taxon>
        <taxon>Malpighiales</taxon>
        <taxon>Erythroxylaceae</taxon>
        <taxon>Erythroxylum</taxon>
    </lineage>
</organism>
<keyword evidence="5" id="KW-0479">Metal-binding</keyword>
<dbReference type="GO" id="GO:0004518">
    <property type="term" value="F:nuclease activity"/>
    <property type="evidence" value="ECO:0007669"/>
    <property type="project" value="UniProtKB-KW"/>
</dbReference>
<dbReference type="AlphaFoldDB" id="A0AAV8STE7"/>
<evidence type="ECO:0000256" key="2">
    <source>
        <dbReference type="ARBA" id="ARBA00004123"/>
    </source>
</evidence>
<evidence type="ECO:0000256" key="4">
    <source>
        <dbReference type="ARBA" id="ARBA00022722"/>
    </source>
</evidence>
<comment type="cofactor">
    <cofactor evidence="1">
        <name>a divalent metal cation</name>
        <dbReference type="ChEBI" id="CHEBI:60240"/>
    </cofactor>
</comment>
<evidence type="ECO:0000256" key="1">
    <source>
        <dbReference type="ARBA" id="ARBA00001968"/>
    </source>
</evidence>
<dbReference type="GO" id="GO:0016787">
    <property type="term" value="F:hydrolase activity"/>
    <property type="evidence" value="ECO:0007669"/>
    <property type="project" value="UniProtKB-KW"/>
</dbReference>
<dbReference type="GO" id="GO:0046872">
    <property type="term" value="F:metal ion binding"/>
    <property type="evidence" value="ECO:0007669"/>
    <property type="project" value="UniProtKB-KW"/>
</dbReference>
<comment type="subcellular location">
    <subcellularLocation>
        <location evidence="2">Nucleus</location>
    </subcellularLocation>
</comment>
<keyword evidence="11" id="KW-1185">Reference proteome</keyword>
<dbReference type="Pfam" id="PF26138">
    <property type="entry name" value="DUF8040"/>
    <property type="match status" value="1"/>
</dbReference>
<evidence type="ECO:0000313" key="11">
    <source>
        <dbReference type="Proteomes" id="UP001159364"/>
    </source>
</evidence>
<dbReference type="GO" id="GO:0005634">
    <property type="term" value="C:nucleus"/>
    <property type="evidence" value="ECO:0007669"/>
    <property type="project" value="UniProtKB-SubCell"/>
</dbReference>
<evidence type="ECO:0000259" key="8">
    <source>
        <dbReference type="Pfam" id="PF13359"/>
    </source>
</evidence>